<proteinExistence type="predicted"/>
<dbReference type="PANTHER" id="PTHR12289">
    <property type="entry name" value="METAXIN RELATED"/>
    <property type="match status" value="1"/>
</dbReference>
<dbReference type="PANTHER" id="PTHR12289:SF41">
    <property type="entry name" value="FAILED AXON CONNECTIONS-RELATED"/>
    <property type="match status" value="1"/>
</dbReference>
<dbReference type="EMBL" id="FNAV01000003">
    <property type="protein sequence ID" value="SDE41754.1"/>
    <property type="molecule type" value="Genomic_DNA"/>
</dbReference>
<dbReference type="RefSeq" id="WP_165617037.1">
    <property type="nucleotide sequence ID" value="NZ_FNAV01000003.1"/>
</dbReference>
<dbReference type="GO" id="GO:0005737">
    <property type="term" value="C:cytoplasm"/>
    <property type="evidence" value="ECO:0007669"/>
    <property type="project" value="TreeGrafter"/>
</dbReference>
<evidence type="ECO:0000313" key="4">
    <source>
        <dbReference type="Proteomes" id="UP000198994"/>
    </source>
</evidence>
<evidence type="ECO:0000313" key="3">
    <source>
        <dbReference type="EMBL" id="SDE41754.1"/>
    </source>
</evidence>
<dbReference type="SFLD" id="SFLDG01180">
    <property type="entry name" value="SUF1"/>
    <property type="match status" value="1"/>
</dbReference>
<protein>
    <submittedName>
        <fullName evidence="3">Glutathione S-transferase</fullName>
    </submittedName>
</protein>
<sequence>MLILRSFRPGGGEPSYSPFCVKAMCLLEMSGMDWRPRWETMPNGPYRHLPALETPDGVIGDSNLILRWLEAQGAPMFPGFDATARAMAHMTIRTIEESLRHALTTQRWIDDAGWHHTKPALFGAMPAPLRAVLPELFRGRVRKGLHWQGFTRLSESDRMAWVGADLDALEDVLGDGDWLFDARPSAADCAAVPFLSMMNAHPVDTPLRRALRSRGRLMDYVARGRLQLYPEVSSSLSVAA</sequence>
<dbReference type="Pfam" id="PF17172">
    <property type="entry name" value="GST_N_4"/>
    <property type="match status" value="1"/>
</dbReference>
<evidence type="ECO:0000259" key="1">
    <source>
        <dbReference type="Pfam" id="PF17171"/>
    </source>
</evidence>
<feature type="domain" description="Thioredoxin-like fold" evidence="2">
    <location>
        <begin position="18"/>
        <end position="112"/>
    </location>
</feature>
<dbReference type="SFLD" id="SFLDG01200">
    <property type="entry name" value="SUF1.1"/>
    <property type="match status" value="1"/>
</dbReference>
<dbReference type="Gene3D" id="3.40.30.10">
    <property type="entry name" value="Glutaredoxin"/>
    <property type="match status" value="1"/>
</dbReference>
<accession>A0A1G7CQQ5</accession>
<dbReference type="InterPro" id="IPR036249">
    <property type="entry name" value="Thioredoxin-like_sf"/>
</dbReference>
<dbReference type="AlphaFoldDB" id="A0A1G7CQQ5"/>
<name>A0A1G7CQQ5_9RHOB</name>
<feature type="domain" description="Metaxin glutathione S-transferase" evidence="1">
    <location>
        <begin position="164"/>
        <end position="223"/>
    </location>
</feature>
<dbReference type="STRING" id="282683.SAMN04488105_103304"/>
<dbReference type="InterPro" id="IPR026928">
    <property type="entry name" value="FAX/IsoI-like"/>
</dbReference>
<dbReference type="InterPro" id="IPR012336">
    <property type="entry name" value="Thioredoxin-like_fold"/>
</dbReference>
<reference evidence="4" key="1">
    <citation type="submission" date="2016-10" db="EMBL/GenBank/DDBJ databases">
        <authorList>
            <person name="Varghese N."/>
            <person name="Submissions S."/>
        </authorList>
    </citation>
    <scope>NUCLEOTIDE SEQUENCE [LARGE SCALE GENOMIC DNA]</scope>
    <source>
        <strain evidence="4">DSM 10146</strain>
    </source>
</reference>
<dbReference type="InterPro" id="IPR050931">
    <property type="entry name" value="Mito_Protein_Transport_Metaxin"/>
</dbReference>
<dbReference type="Proteomes" id="UP000198994">
    <property type="component" value="Unassembled WGS sequence"/>
</dbReference>
<keyword evidence="4" id="KW-1185">Reference proteome</keyword>
<dbReference type="Gene3D" id="1.20.1050.10">
    <property type="match status" value="1"/>
</dbReference>
<dbReference type="SUPFAM" id="SSF52833">
    <property type="entry name" value="Thioredoxin-like"/>
    <property type="match status" value="1"/>
</dbReference>
<dbReference type="InterPro" id="IPR033468">
    <property type="entry name" value="Metaxin_GST"/>
</dbReference>
<organism evidence="3 4">
    <name type="scientific">Salipiger thiooxidans</name>
    <dbReference type="NCBI Taxonomy" id="282683"/>
    <lineage>
        <taxon>Bacteria</taxon>
        <taxon>Pseudomonadati</taxon>
        <taxon>Pseudomonadota</taxon>
        <taxon>Alphaproteobacteria</taxon>
        <taxon>Rhodobacterales</taxon>
        <taxon>Roseobacteraceae</taxon>
        <taxon>Salipiger</taxon>
    </lineage>
</organism>
<dbReference type="InterPro" id="IPR036282">
    <property type="entry name" value="Glutathione-S-Trfase_C_sf"/>
</dbReference>
<gene>
    <name evidence="3" type="ORF">SAMN04488105_103304</name>
</gene>
<dbReference type="SFLD" id="SFLDS00019">
    <property type="entry name" value="Glutathione_Transferase_(cytos"/>
    <property type="match status" value="1"/>
</dbReference>
<dbReference type="GO" id="GO:0016740">
    <property type="term" value="F:transferase activity"/>
    <property type="evidence" value="ECO:0007669"/>
    <property type="project" value="UniProtKB-KW"/>
</dbReference>
<dbReference type="SUPFAM" id="SSF47616">
    <property type="entry name" value="GST C-terminal domain-like"/>
    <property type="match status" value="1"/>
</dbReference>
<dbReference type="InterPro" id="IPR040079">
    <property type="entry name" value="Glutathione_S-Trfase"/>
</dbReference>
<keyword evidence="3" id="KW-0808">Transferase</keyword>
<dbReference type="Pfam" id="PF17171">
    <property type="entry name" value="GST_C_6"/>
    <property type="match status" value="1"/>
</dbReference>
<evidence type="ECO:0000259" key="2">
    <source>
        <dbReference type="Pfam" id="PF17172"/>
    </source>
</evidence>